<evidence type="ECO:0000256" key="1">
    <source>
        <dbReference type="ARBA" id="ARBA00009108"/>
    </source>
</evidence>
<evidence type="ECO:0000313" key="4">
    <source>
        <dbReference type="EMBL" id="SES01414.1"/>
    </source>
</evidence>
<protein>
    <submittedName>
        <fullName evidence="4">Uncharacterized conserved protein YlxW, UPF0749 family</fullName>
    </submittedName>
</protein>
<dbReference type="PANTHER" id="PTHR37313:SF1">
    <property type="entry name" value="UPF0749 PROTEIN RV1823"/>
    <property type="match status" value="1"/>
</dbReference>
<name>A0A1H9TWR2_9MICO</name>
<reference evidence="5" key="1">
    <citation type="submission" date="2016-10" db="EMBL/GenBank/DDBJ databases">
        <authorList>
            <person name="Varghese N."/>
            <person name="Submissions S."/>
        </authorList>
    </citation>
    <scope>NUCLEOTIDE SEQUENCE [LARGE SCALE GENOMIC DNA]</scope>
    <source>
        <strain evidence="5">CGMCC 1.6963</strain>
    </source>
</reference>
<dbReference type="InterPro" id="IPR010273">
    <property type="entry name" value="DUF881"/>
</dbReference>
<evidence type="ECO:0000256" key="3">
    <source>
        <dbReference type="SAM" id="Phobius"/>
    </source>
</evidence>
<dbReference type="GO" id="GO:0005886">
    <property type="term" value="C:plasma membrane"/>
    <property type="evidence" value="ECO:0007669"/>
    <property type="project" value="TreeGrafter"/>
</dbReference>
<sequence length="345" mass="35046">MTPHTSHRTPAPQTTLPGRRPDESMTLLTSMMERPLDPGYAAAAERRAAAGLPPATSTATPAVLVAVLVMGLVFAVGAVSLGHRGTTATRARADLVSQIEARRATADQNAHQVQALQAQIDRLQANALGGQGDLSARLSSLALVTGSAAATGPGLTVTLDDARKQGVNSADGNPRTQSAADDGKVLSKDLQIVANGLWEAGAEAVAINGQRLTARSAIRFAGEAILVNYRPLTRPYVLRAIGSPDLEANFAESAGGSYVRALQDNYGVRVTMATSKQLTVPAATSLSTRYATVPRGASAPQGGAGATGSATTGTTGTTGSGTATDSTSTGSSTSTDTPDSTEPAQ</sequence>
<keyword evidence="5" id="KW-1185">Reference proteome</keyword>
<organism evidence="4 5">
    <name type="scientific">Pedococcus cremeus</name>
    <dbReference type="NCBI Taxonomy" id="587636"/>
    <lineage>
        <taxon>Bacteria</taxon>
        <taxon>Bacillati</taxon>
        <taxon>Actinomycetota</taxon>
        <taxon>Actinomycetes</taxon>
        <taxon>Micrococcales</taxon>
        <taxon>Intrasporangiaceae</taxon>
        <taxon>Pedococcus</taxon>
    </lineage>
</organism>
<feature type="transmembrane region" description="Helical" evidence="3">
    <location>
        <begin position="62"/>
        <end position="82"/>
    </location>
</feature>
<gene>
    <name evidence="4" type="ORF">SAMN05216199_1790</name>
</gene>
<dbReference type="RefSeq" id="WP_091757263.1">
    <property type="nucleotide sequence ID" value="NZ_FOHB01000002.1"/>
</dbReference>
<dbReference type="Pfam" id="PF05949">
    <property type="entry name" value="DUF881"/>
    <property type="match status" value="1"/>
</dbReference>
<dbReference type="Gene3D" id="3.30.70.1880">
    <property type="entry name" value="Protein of unknown function DUF881"/>
    <property type="match status" value="1"/>
</dbReference>
<feature type="compositionally biased region" description="Low complexity" evidence="2">
    <location>
        <begin position="296"/>
        <end position="345"/>
    </location>
</feature>
<dbReference type="PANTHER" id="PTHR37313">
    <property type="entry name" value="UPF0749 PROTEIN RV1825"/>
    <property type="match status" value="1"/>
</dbReference>
<evidence type="ECO:0000256" key="2">
    <source>
        <dbReference type="SAM" id="MobiDB-lite"/>
    </source>
</evidence>
<comment type="similarity">
    <text evidence="1">Belongs to the UPF0749 family.</text>
</comment>
<accession>A0A1H9TWR2</accession>
<dbReference type="OrthoDB" id="3218134at2"/>
<keyword evidence="3" id="KW-0472">Membrane</keyword>
<dbReference type="STRING" id="587636.SAMN05216199_1790"/>
<dbReference type="EMBL" id="FOHB01000002">
    <property type="protein sequence ID" value="SES01414.1"/>
    <property type="molecule type" value="Genomic_DNA"/>
</dbReference>
<feature type="region of interest" description="Disordered" evidence="2">
    <location>
        <begin position="1"/>
        <end position="22"/>
    </location>
</feature>
<evidence type="ECO:0000313" key="5">
    <source>
        <dbReference type="Proteomes" id="UP000199019"/>
    </source>
</evidence>
<dbReference type="Proteomes" id="UP000199019">
    <property type="component" value="Unassembled WGS sequence"/>
</dbReference>
<keyword evidence="3" id="KW-1133">Transmembrane helix</keyword>
<keyword evidence="3" id="KW-0812">Transmembrane</keyword>
<dbReference type="AlphaFoldDB" id="A0A1H9TWR2"/>
<proteinExistence type="inferred from homology"/>
<feature type="region of interest" description="Disordered" evidence="2">
    <location>
        <begin position="294"/>
        <end position="345"/>
    </location>
</feature>